<dbReference type="PROSITE" id="PS51450">
    <property type="entry name" value="LRR"/>
    <property type="match status" value="1"/>
</dbReference>
<dbReference type="EMBL" id="CAUYUJ010017029">
    <property type="protein sequence ID" value="CAK0871038.1"/>
    <property type="molecule type" value="Genomic_DNA"/>
</dbReference>
<keyword evidence="1" id="KW-0433">Leucine-rich repeat</keyword>
<sequence length="164" mass="17629">MQPQAGAGVGEGGAESRRDTKETPWSNTPRSMSGYSTRSCRKTAGGGHACTSTSRSGAEIFNLVSLDGLFEQPVDLSHLESLDVSENSLEDNLDCIAKYSASVLSLKVLKARKNGIRDVGILRVLPNLQDLDLGHNQLERLPAVSGLPRLEVLILSGNRISEVR</sequence>
<name>A0ABN9VGB3_9DINO</name>
<evidence type="ECO:0000256" key="3">
    <source>
        <dbReference type="SAM" id="MobiDB-lite"/>
    </source>
</evidence>
<dbReference type="InterPro" id="IPR032675">
    <property type="entry name" value="LRR_dom_sf"/>
</dbReference>
<dbReference type="SUPFAM" id="SSF52058">
    <property type="entry name" value="L domain-like"/>
    <property type="match status" value="1"/>
</dbReference>
<protein>
    <recommendedName>
        <fullName evidence="6">Leucine-rich repeat-containing protein 51</fullName>
    </recommendedName>
</protein>
<keyword evidence="5" id="KW-1185">Reference proteome</keyword>
<keyword evidence="2" id="KW-0677">Repeat</keyword>
<dbReference type="PANTHER" id="PTHR15454">
    <property type="entry name" value="NISCHARIN RELATED"/>
    <property type="match status" value="1"/>
</dbReference>
<dbReference type="Pfam" id="PF13516">
    <property type="entry name" value="LRR_6"/>
    <property type="match status" value="1"/>
</dbReference>
<proteinExistence type="predicted"/>
<dbReference type="PRINTS" id="PR00019">
    <property type="entry name" value="LEURICHRPT"/>
</dbReference>
<dbReference type="Pfam" id="PF13855">
    <property type="entry name" value="LRR_8"/>
    <property type="match status" value="1"/>
</dbReference>
<evidence type="ECO:0000313" key="4">
    <source>
        <dbReference type="EMBL" id="CAK0871038.1"/>
    </source>
</evidence>
<evidence type="ECO:0000256" key="1">
    <source>
        <dbReference type="ARBA" id="ARBA00022614"/>
    </source>
</evidence>
<accession>A0ABN9VGB3</accession>
<evidence type="ECO:0000313" key="5">
    <source>
        <dbReference type="Proteomes" id="UP001189429"/>
    </source>
</evidence>
<evidence type="ECO:0008006" key="6">
    <source>
        <dbReference type="Google" id="ProtNLM"/>
    </source>
</evidence>
<feature type="region of interest" description="Disordered" evidence="3">
    <location>
        <begin position="1"/>
        <end position="52"/>
    </location>
</feature>
<dbReference type="SMART" id="SM00369">
    <property type="entry name" value="LRR_TYP"/>
    <property type="match status" value="2"/>
</dbReference>
<comment type="caution">
    <text evidence="4">The sequence shown here is derived from an EMBL/GenBank/DDBJ whole genome shotgun (WGS) entry which is preliminary data.</text>
</comment>
<dbReference type="InterPro" id="IPR001611">
    <property type="entry name" value="Leu-rich_rpt"/>
</dbReference>
<gene>
    <name evidence="4" type="ORF">PCOR1329_LOCUS56994</name>
</gene>
<evidence type="ECO:0000256" key="2">
    <source>
        <dbReference type="ARBA" id="ARBA00022737"/>
    </source>
</evidence>
<reference evidence="4" key="1">
    <citation type="submission" date="2023-10" db="EMBL/GenBank/DDBJ databases">
        <authorList>
            <person name="Chen Y."/>
            <person name="Shah S."/>
            <person name="Dougan E. K."/>
            <person name="Thang M."/>
            <person name="Chan C."/>
        </authorList>
    </citation>
    <scope>NUCLEOTIDE SEQUENCE [LARGE SCALE GENOMIC DNA]</scope>
</reference>
<dbReference type="InterPro" id="IPR003591">
    <property type="entry name" value="Leu-rich_rpt_typical-subtyp"/>
</dbReference>
<dbReference type="Proteomes" id="UP001189429">
    <property type="component" value="Unassembled WGS sequence"/>
</dbReference>
<dbReference type="Gene3D" id="3.80.10.10">
    <property type="entry name" value="Ribonuclease Inhibitor"/>
    <property type="match status" value="1"/>
</dbReference>
<organism evidence="4 5">
    <name type="scientific">Prorocentrum cordatum</name>
    <dbReference type="NCBI Taxonomy" id="2364126"/>
    <lineage>
        <taxon>Eukaryota</taxon>
        <taxon>Sar</taxon>
        <taxon>Alveolata</taxon>
        <taxon>Dinophyceae</taxon>
        <taxon>Prorocentrales</taxon>
        <taxon>Prorocentraceae</taxon>
        <taxon>Prorocentrum</taxon>
    </lineage>
</organism>
<feature type="compositionally biased region" description="Polar residues" evidence="3">
    <location>
        <begin position="23"/>
        <end position="38"/>
    </location>
</feature>